<dbReference type="EMBL" id="CP092879">
    <property type="protein sequence ID" value="UYV79195.1"/>
    <property type="molecule type" value="Genomic_DNA"/>
</dbReference>
<evidence type="ECO:0000313" key="1">
    <source>
        <dbReference type="EMBL" id="UYV79195.1"/>
    </source>
</evidence>
<organism evidence="1 2">
    <name type="scientific">Cordylochernes scorpioides</name>
    <dbReference type="NCBI Taxonomy" id="51811"/>
    <lineage>
        <taxon>Eukaryota</taxon>
        <taxon>Metazoa</taxon>
        <taxon>Ecdysozoa</taxon>
        <taxon>Arthropoda</taxon>
        <taxon>Chelicerata</taxon>
        <taxon>Arachnida</taxon>
        <taxon>Pseudoscorpiones</taxon>
        <taxon>Cheliferoidea</taxon>
        <taxon>Chernetidae</taxon>
        <taxon>Cordylochernes</taxon>
    </lineage>
</organism>
<dbReference type="PANTHER" id="PTHR22954">
    <property type="entry name" value="RETROVIRAL PROTEASE-RELATED"/>
    <property type="match status" value="1"/>
</dbReference>
<dbReference type="PANTHER" id="PTHR22954:SF3">
    <property type="entry name" value="PROTEIN CBG08539"/>
    <property type="match status" value="1"/>
</dbReference>
<gene>
    <name evidence="1" type="ORF">LAZ67_17001458</name>
</gene>
<name>A0ABY6LDE3_9ARAC</name>
<dbReference type="InterPro" id="IPR005312">
    <property type="entry name" value="DUF1759"/>
</dbReference>
<protein>
    <submittedName>
        <fullName evidence="1">Uncharacterized protein</fullName>
    </submittedName>
</protein>
<dbReference type="Proteomes" id="UP001235939">
    <property type="component" value="Chromosome 17"/>
</dbReference>
<evidence type="ECO:0000313" key="2">
    <source>
        <dbReference type="Proteomes" id="UP001235939"/>
    </source>
</evidence>
<reference evidence="1 2" key="1">
    <citation type="submission" date="2022-01" db="EMBL/GenBank/DDBJ databases">
        <title>A chromosomal length assembly of Cordylochernes scorpioides.</title>
        <authorList>
            <person name="Zeh D."/>
            <person name="Zeh J."/>
        </authorList>
    </citation>
    <scope>NUCLEOTIDE SEQUENCE [LARGE SCALE GENOMIC DNA]</scope>
    <source>
        <strain evidence="1">IN4F17</strain>
        <tissue evidence="1">Whole Body</tissue>
    </source>
</reference>
<sequence>MVEELTRKTTSHWYIAAENLYENFVIQIGEILEVENVSQPVKLEQSVISNVKFPKFNLPVFSGEMSQWLSFKDLFLVTIDKNKTLSEIQKLQYLHYSLKGDAACIIKDFPITENNYHQAWKTLIERYDNKREIIFSQLDKIFKSNYIRSLPRRLCMSCWIFATNPLEI</sequence>
<proteinExistence type="predicted"/>
<dbReference type="Pfam" id="PF03564">
    <property type="entry name" value="DUF1759"/>
    <property type="match status" value="1"/>
</dbReference>
<accession>A0ABY6LDE3</accession>
<keyword evidence="2" id="KW-1185">Reference proteome</keyword>